<organism evidence="8 10">
    <name type="scientific">Geotoga petraea</name>
    <dbReference type="NCBI Taxonomy" id="28234"/>
    <lineage>
        <taxon>Bacteria</taxon>
        <taxon>Thermotogati</taxon>
        <taxon>Thermotogota</taxon>
        <taxon>Thermotogae</taxon>
        <taxon>Petrotogales</taxon>
        <taxon>Petrotogaceae</taxon>
        <taxon>Geotoga</taxon>
    </lineage>
</organism>
<dbReference type="Proteomes" id="UP000199322">
    <property type="component" value="Unassembled WGS sequence"/>
</dbReference>
<feature type="domain" description="tRNA(Ile)-lysidine/2-thiocytidine synthase N-terminal" evidence="7">
    <location>
        <begin position="24"/>
        <end position="198"/>
    </location>
</feature>
<keyword evidence="10" id="KW-1185">Reference proteome</keyword>
<dbReference type="RefSeq" id="WP_091402605.1">
    <property type="nucleotide sequence ID" value="NZ_FMYV01000002.1"/>
</dbReference>
<dbReference type="GO" id="GO:0005737">
    <property type="term" value="C:cytoplasm"/>
    <property type="evidence" value="ECO:0007669"/>
    <property type="project" value="UniProtKB-SubCell"/>
</dbReference>
<dbReference type="HAMAP" id="MF_01161">
    <property type="entry name" value="tRNA_Ile_lys_synt"/>
    <property type="match status" value="1"/>
</dbReference>
<dbReference type="GO" id="GO:0006400">
    <property type="term" value="P:tRNA modification"/>
    <property type="evidence" value="ECO:0007669"/>
    <property type="project" value="UniProtKB-UniRule"/>
</dbReference>
<comment type="catalytic activity">
    <reaction evidence="5 6">
        <text>cytidine(34) in tRNA(Ile2) + L-lysine + ATP = lysidine(34) in tRNA(Ile2) + AMP + diphosphate + H(+)</text>
        <dbReference type="Rhea" id="RHEA:43744"/>
        <dbReference type="Rhea" id="RHEA-COMP:10625"/>
        <dbReference type="Rhea" id="RHEA-COMP:10670"/>
        <dbReference type="ChEBI" id="CHEBI:15378"/>
        <dbReference type="ChEBI" id="CHEBI:30616"/>
        <dbReference type="ChEBI" id="CHEBI:32551"/>
        <dbReference type="ChEBI" id="CHEBI:33019"/>
        <dbReference type="ChEBI" id="CHEBI:82748"/>
        <dbReference type="ChEBI" id="CHEBI:83665"/>
        <dbReference type="ChEBI" id="CHEBI:456215"/>
        <dbReference type="EC" id="6.3.4.19"/>
    </reaction>
</comment>
<feature type="binding site" evidence="6">
    <location>
        <begin position="30"/>
        <end position="35"/>
    </location>
    <ligand>
        <name>ATP</name>
        <dbReference type="ChEBI" id="CHEBI:30616"/>
    </ligand>
</feature>
<protein>
    <recommendedName>
        <fullName evidence="6">tRNA(Ile)-lysidine synthase</fullName>
        <ecNumber evidence="6">6.3.4.19</ecNumber>
    </recommendedName>
    <alternativeName>
        <fullName evidence="6">tRNA(Ile)-2-lysyl-cytidine synthase</fullName>
    </alternativeName>
    <alternativeName>
        <fullName evidence="6">tRNA(Ile)-lysidine synthetase</fullName>
    </alternativeName>
</protein>
<sequence length="306" mass="36895">MLNEFEKKIYKFIKNYNIYEKYDKILLAISGGKDSMSLLKVMYKISKIMNLEIGVAHFNHKLRKESEEEKIFVEEEAKKLKIKYYYGEANEKNYKNIELSARNMRYDFLFDIAKKNNYNKIATAHHMSDLVETIIYRLSRGTGIYGVSGLLPINEMLTRPMLTVTLKEIINYVTIDNVKYKIDKSNFENNYSRNRIRNKILPELELINDNFENNFFKFARIAWEYRQQVENEYLKRIHQNENKFYFDIKKDIFDEEVLRLFFLRCKQYPPNYEETKKIIKMGSKKSKQFKGIKIEKNKNTLIIERE</sequence>
<dbReference type="CDD" id="cd01992">
    <property type="entry name" value="TilS_N"/>
    <property type="match status" value="1"/>
</dbReference>
<dbReference type="SUPFAM" id="SSF52402">
    <property type="entry name" value="Adenine nucleotide alpha hydrolases-like"/>
    <property type="match status" value="1"/>
</dbReference>
<dbReference type="InterPro" id="IPR011063">
    <property type="entry name" value="TilS/TtcA_N"/>
</dbReference>
<gene>
    <name evidence="6 9" type="primary">tilS</name>
    <name evidence="9" type="ORF">E4650_04125</name>
    <name evidence="8" type="ORF">SAMN04488588_0544</name>
</gene>
<dbReference type="Pfam" id="PF01171">
    <property type="entry name" value="ATP_bind_3"/>
    <property type="match status" value="1"/>
</dbReference>
<comment type="similarity">
    <text evidence="6">Belongs to the tRNA(Ile)-lysidine synthase family.</text>
</comment>
<keyword evidence="1 6" id="KW-0436">Ligase</keyword>
<dbReference type="PANTHER" id="PTHR43033:SF1">
    <property type="entry name" value="TRNA(ILE)-LYSIDINE SYNTHASE-RELATED"/>
    <property type="match status" value="1"/>
</dbReference>
<evidence type="ECO:0000259" key="7">
    <source>
        <dbReference type="Pfam" id="PF01171"/>
    </source>
</evidence>
<keyword evidence="3 6" id="KW-0547">Nucleotide-binding</keyword>
<dbReference type="GO" id="GO:0032267">
    <property type="term" value="F:tRNA(Ile)-lysidine synthase activity"/>
    <property type="evidence" value="ECO:0007669"/>
    <property type="project" value="UniProtKB-EC"/>
</dbReference>
<keyword evidence="6" id="KW-0963">Cytoplasm</keyword>
<comment type="domain">
    <text evidence="6">The N-terminal region contains the highly conserved SGGXDS motif, predicted to be a P-loop motif involved in ATP binding.</text>
</comment>
<dbReference type="InterPro" id="IPR012795">
    <property type="entry name" value="tRNA_Ile_lys_synt_N"/>
</dbReference>
<dbReference type="GO" id="GO:0005524">
    <property type="term" value="F:ATP binding"/>
    <property type="evidence" value="ECO:0007669"/>
    <property type="project" value="UniProtKB-UniRule"/>
</dbReference>
<dbReference type="AlphaFoldDB" id="A0A1G6JIP8"/>
<evidence type="ECO:0000256" key="4">
    <source>
        <dbReference type="ARBA" id="ARBA00022840"/>
    </source>
</evidence>
<dbReference type="NCBIfam" id="TIGR02432">
    <property type="entry name" value="lysidine_TilS_N"/>
    <property type="match status" value="1"/>
</dbReference>
<evidence type="ECO:0000313" key="8">
    <source>
        <dbReference type="EMBL" id="SDC18600.1"/>
    </source>
</evidence>
<dbReference type="Gene3D" id="3.40.50.620">
    <property type="entry name" value="HUPs"/>
    <property type="match status" value="1"/>
</dbReference>
<dbReference type="Proteomes" id="UP000297288">
    <property type="component" value="Unassembled WGS sequence"/>
</dbReference>
<evidence type="ECO:0000256" key="5">
    <source>
        <dbReference type="ARBA" id="ARBA00048539"/>
    </source>
</evidence>
<proteinExistence type="inferred from homology"/>
<dbReference type="PANTHER" id="PTHR43033">
    <property type="entry name" value="TRNA(ILE)-LYSIDINE SYNTHASE-RELATED"/>
    <property type="match status" value="1"/>
</dbReference>
<dbReference type="OrthoDB" id="9807403at2"/>
<dbReference type="EMBL" id="SRME01000002">
    <property type="protein sequence ID" value="TGG88233.1"/>
    <property type="molecule type" value="Genomic_DNA"/>
</dbReference>
<evidence type="ECO:0000313" key="11">
    <source>
        <dbReference type="Proteomes" id="UP000297288"/>
    </source>
</evidence>
<comment type="subcellular location">
    <subcellularLocation>
        <location evidence="6">Cytoplasm</location>
    </subcellularLocation>
</comment>
<dbReference type="InterPro" id="IPR012094">
    <property type="entry name" value="tRNA_Ile_lys_synt"/>
</dbReference>
<evidence type="ECO:0000256" key="1">
    <source>
        <dbReference type="ARBA" id="ARBA00022598"/>
    </source>
</evidence>
<evidence type="ECO:0000313" key="10">
    <source>
        <dbReference type="Proteomes" id="UP000199322"/>
    </source>
</evidence>
<reference evidence="9 11" key="2">
    <citation type="submission" date="2019-04" db="EMBL/GenBank/DDBJ databases">
        <title>Draft genome sequence data and analysis of a Fermenting Bacterium, Geotoga petraea strain HO-Geo1, isolated from heavy-oil petroleum reservoir in Russia.</title>
        <authorList>
            <person name="Grouzdev D.S."/>
            <person name="Semenova E.M."/>
            <person name="Sokolova D.S."/>
            <person name="Tourova T.P."/>
            <person name="Poltaraus A.B."/>
            <person name="Nazina T.N."/>
        </authorList>
    </citation>
    <scope>NUCLEOTIDE SEQUENCE [LARGE SCALE GENOMIC DNA]</scope>
    <source>
        <strain evidence="9 11">HO-Geo1</strain>
    </source>
</reference>
<reference evidence="8 10" key="1">
    <citation type="submission" date="2016-10" db="EMBL/GenBank/DDBJ databases">
        <authorList>
            <person name="de Groot N.N."/>
        </authorList>
    </citation>
    <scope>NUCLEOTIDE SEQUENCE [LARGE SCALE GENOMIC DNA]</scope>
    <source>
        <strain evidence="8 10">WG14</strain>
    </source>
</reference>
<evidence type="ECO:0000256" key="2">
    <source>
        <dbReference type="ARBA" id="ARBA00022694"/>
    </source>
</evidence>
<dbReference type="InterPro" id="IPR014729">
    <property type="entry name" value="Rossmann-like_a/b/a_fold"/>
</dbReference>
<evidence type="ECO:0000256" key="3">
    <source>
        <dbReference type="ARBA" id="ARBA00022741"/>
    </source>
</evidence>
<accession>A0A1G6JIP8</accession>
<dbReference type="EC" id="6.3.4.19" evidence="6"/>
<evidence type="ECO:0000313" key="9">
    <source>
        <dbReference type="EMBL" id="TGG88233.1"/>
    </source>
</evidence>
<evidence type="ECO:0000256" key="6">
    <source>
        <dbReference type="HAMAP-Rule" id="MF_01161"/>
    </source>
</evidence>
<dbReference type="STRING" id="28234.SAMN04488588_0544"/>
<name>A0A1G6JIP8_9BACT</name>
<dbReference type="EMBL" id="FMYV01000002">
    <property type="protein sequence ID" value="SDC18600.1"/>
    <property type="molecule type" value="Genomic_DNA"/>
</dbReference>
<keyword evidence="2 6" id="KW-0819">tRNA processing</keyword>
<keyword evidence="4 6" id="KW-0067">ATP-binding</keyword>
<comment type="function">
    <text evidence="6">Ligates lysine onto the cytidine present at position 34 of the AUA codon-specific tRNA(Ile) that contains the anticodon CAU, in an ATP-dependent manner. Cytidine is converted to lysidine, thus changing the amino acid specificity of the tRNA from methionine to isoleucine.</text>
</comment>